<organism evidence="3 4">
    <name type="scientific">Synechococcus phage S-SKS1</name>
    <dbReference type="NCBI Taxonomy" id="754042"/>
    <lineage>
        <taxon>Viruses</taxon>
        <taxon>Duplodnaviria</taxon>
        <taxon>Heunggongvirae</taxon>
        <taxon>Uroviricota</taxon>
        <taxon>Caudoviricetes</taxon>
        <taxon>Llyrvirus</taxon>
        <taxon>Llyrvirus SSKS1</taxon>
    </lineage>
</organism>
<evidence type="ECO:0000259" key="2">
    <source>
        <dbReference type="Pfam" id="PF16243"/>
    </source>
</evidence>
<dbReference type="EMBL" id="HQ633071">
    <property type="protein sequence ID" value="AGH31643.1"/>
    <property type="molecule type" value="Genomic_DNA"/>
</dbReference>
<evidence type="ECO:0000313" key="4">
    <source>
        <dbReference type="Proteomes" id="UP000201252"/>
    </source>
</evidence>
<evidence type="ECO:0000256" key="1">
    <source>
        <dbReference type="SAM" id="MobiDB-lite"/>
    </source>
</evidence>
<reference evidence="3 4" key="1">
    <citation type="submission" date="2010-10" db="EMBL/GenBank/DDBJ databases">
        <title>The Genome Sequence of Synechococcus phage S-SKS1.</title>
        <authorList>
            <consortium name="The Broad Institute Genome Sequencing Platform"/>
            <person name="Henn M.R."/>
            <person name="Clokie M."/>
            <person name="Levin J."/>
            <person name="Malboeuf C."/>
            <person name="Casali M."/>
            <person name="Russ C."/>
            <person name="Lennon N."/>
            <person name="Chapman S.B."/>
            <person name="Erlich R."/>
            <person name="Young S.K."/>
            <person name="Yandava C."/>
            <person name="Zeng Q."/>
            <person name="Alvarado L."/>
            <person name="Anderson S."/>
            <person name="Berlin A."/>
            <person name="Chen Z."/>
            <person name="Freedman E."/>
            <person name="Gellesch M."/>
            <person name="Goldberg J."/>
            <person name="Green L."/>
            <person name="Griggs A."/>
            <person name="Gujja S."/>
            <person name="Heilman E.R."/>
            <person name="Heiman D."/>
            <person name="Hollinger A."/>
            <person name="Howarth C."/>
            <person name="Larson L."/>
            <person name="Mehta T."/>
            <person name="Pearson M."/>
            <person name="Roberts A."/>
            <person name="Ryan E."/>
            <person name="Saif S."/>
            <person name="Shea T."/>
            <person name="Shenoy N."/>
            <person name="Sisk P."/>
            <person name="Stolte C."/>
            <person name="Sykes S."/>
            <person name="White J."/>
            <person name="Haas B."/>
            <person name="Nusbaum C."/>
            <person name="Birren B."/>
        </authorList>
    </citation>
    <scope>NUCLEOTIDE SEQUENCE [LARGE SCALE GENOMIC DNA]</scope>
</reference>
<dbReference type="Gene3D" id="2.30.30.100">
    <property type="match status" value="1"/>
</dbReference>
<dbReference type="OrthoDB" id="14912at10239"/>
<accession>M4QRZ0</accession>
<dbReference type="Pfam" id="PF16243">
    <property type="entry name" value="Sm_like"/>
    <property type="match status" value="1"/>
</dbReference>
<protein>
    <recommendedName>
        <fullName evidence="2">Sm-like domain-containing protein</fullName>
    </recommendedName>
</protein>
<dbReference type="GeneID" id="15011045"/>
<sequence>MGDEFYAIIKLVSGEEVLSLVSIDENDGDPLVVMQNPITMKLLHSRNGMHVKVKSWMELASDDFFIVRPDKILTMTETHDERMIEIYTNYLEDEDDMDIYSPQSSSNEKPKGDVRPSRKMGYLSTVEEARKTLENIFKLEDTKES</sequence>
<feature type="domain" description="Sm-like" evidence="2">
    <location>
        <begin position="8"/>
        <end position="81"/>
    </location>
</feature>
<feature type="region of interest" description="Disordered" evidence="1">
    <location>
        <begin position="95"/>
        <end position="123"/>
    </location>
</feature>
<proteinExistence type="predicted"/>
<keyword evidence="4" id="KW-1185">Reference proteome</keyword>
<gene>
    <name evidence="3" type="ORF">SWZG_00134</name>
</gene>
<dbReference type="Proteomes" id="UP000201252">
    <property type="component" value="Segment"/>
</dbReference>
<dbReference type="RefSeq" id="YP_007674495.1">
    <property type="nucleotide sequence ID" value="NC_020851.1"/>
</dbReference>
<dbReference type="InterPro" id="IPR032600">
    <property type="entry name" value="Sm-like_dom"/>
</dbReference>
<name>M4QRZ0_9CAUD</name>
<evidence type="ECO:0000313" key="3">
    <source>
        <dbReference type="EMBL" id="AGH31643.1"/>
    </source>
</evidence>
<dbReference type="KEGG" id="vg:15011045"/>